<dbReference type="Proteomes" id="UP000236729">
    <property type="component" value="Unassembled WGS sequence"/>
</dbReference>
<gene>
    <name evidence="1" type="ORF">SAMN02982929_02177</name>
    <name evidence="2" type="ORF">SAMN05216506_11211</name>
</gene>
<dbReference type="SUPFAM" id="SSF51735">
    <property type="entry name" value="NAD(P)-binding Rossmann-fold domains"/>
    <property type="match status" value="1"/>
</dbReference>
<evidence type="ECO:0000313" key="4">
    <source>
        <dbReference type="Proteomes" id="UP000236729"/>
    </source>
</evidence>
<accession>A0A1H6A813</accession>
<sequence>MTELNDDAAMGFVGVSTGQSSIREVFPAWARVLGLPSDRLVGFDLPVGATREQYRETIGAIRDDPGLRGALITTHKIGVHDAAADMFAELDEFATRCGEISSVSKRGSALVGHAKDPITAGLSLEEFLAPDHFATTGADLLCLGAGGAGTAIAWYLAGRADRPRRIVCTDTDPRRLSELVEVLRRGGLDTGNVVTAVADGPADELVAACPPGSLVVNATGLGKDRPGSPVSDAVRWPDRAVVWELNYRGSLEFLGQARAGEAAAGLTVVDGWRYFIHGWSQVIAEVFDLELDEGTVGRLAAAAEAVR</sequence>
<dbReference type="EMBL" id="FOME01000012">
    <property type="protein sequence ID" value="SFE51407.1"/>
    <property type="molecule type" value="Genomic_DNA"/>
</dbReference>
<evidence type="ECO:0000313" key="2">
    <source>
        <dbReference type="EMBL" id="SFE51407.1"/>
    </source>
</evidence>
<name>A0A1H6A813_9PSEU</name>
<protein>
    <submittedName>
        <fullName evidence="1">Shikimate 5-dehydrogenase</fullName>
    </submittedName>
</protein>
<dbReference type="AlphaFoldDB" id="A0A1H6A813"/>
<keyword evidence="3" id="KW-1185">Reference proteome</keyword>
<dbReference type="EMBL" id="FNVB01000003">
    <property type="protein sequence ID" value="SEG44304.1"/>
    <property type="molecule type" value="Genomic_DNA"/>
</dbReference>
<dbReference type="Gene3D" id="3.40.50.720">
    <property type="entry name" value="NAD(P)-binding Rossmann-like Domain"/>
    <property type="match status" value="1"/>
</dbReference>
<accession>A0A1I2B5Z4</accession>
<reference evidence="1" key="1">
    <citation type="submission" date="2016-10" db="EMBL/GenBank/DDBJ databases">
        <authorList>
            <person name="de Groot N.N."/>
        </authorList>
    </citation>
    <scope>NUCLEOTIDE SEQUENCE [LARGE SCALE GENOMIC DNA]</scope>
    <source>
        <strain evidence="1">ATCC 20501</strain>
    </source>
</reference>
<dbReference type="SMR" id="A0A1H6A813"/>
<dbReference type="Proteomes" id="UP000199690">
    <property type="component" value="Unassembled WGS sequence"/>
</dbReference>
<dbReference type="RefSeq" id="WP_093356635.1">
    <property type="nucleotide sequence ID" value="NZ_FNVB01000003.1"/>
</dbReference>
<dbReference type="InterPro" id="IPR036291">
    <property type="entry name" value="NAD(P)-bd_dom_sf"/>
</dbReference>
<proteinExistence type="predicted"/>
<reference evidence="3 4" key="2">
    <citation type="submission" date="2016-10" db="EMBL/GenBank/DDBJ databases">
        <authorList>
            <person name="Varghese N."/>
            <person name="Submissions S."/>
        </authorList>
    </citation>
    <scope>NUCLEOTIDE SEQUENCE [LARGE SCALE GENOMIC DNA]</scope>
    <source>
        <strain evidence="4">ATCC 20501</strain>
        <strain evidence="2 3">CGMCC 4.3529</strain>
    </source>
</reference>
<evidence type="ECO:0000313" key="3">
    <source>
        <dbReference type="Proteomes" id="UP000199690"/>
    </source>
</evidence>
<evidence type="ECO:0000313" key="1">
    <source>
        <dbReference type="EMBL" id="SEG44304.1"/>
    </source>
</evidence>
<organism evidence="1 4">
    <name type="scientific">Saccharopolyspora kobensis</name>
    <dbReference type="NCBI Taxonomy" id="146035"/>
    <lineage>
        <taxon>Bacteria</taxon>
        <taxon>Bacillati</taxon>
        <taxon>Actinomycetota</taxon>
        <taxon>Actinomycetes</taxon>
        <taxon>Pseudonocardiales</taxon>
        <taxon>Pseudonocardiaceae</taxon>
        <taxon>Saccharopolyspora</taxon>
    </lineage>
</organism>